<dbReference type="EMBL" id="CACTIH010009098">
    <property type="protein sequence ID" value="CAA3023853.1"/>
    <property type="molecule type" value="Genomic_DNA"/>
</dbReference>
<evidence type="ECO:0000313" key="2">
    <source>
        <dbReference type="Proteomes" id="UP000594638"/>
    </source>
</evidence>
<comment type="caution">
    <text evidence="1">The sequence shown here is derived from an EMBL/GenBank/DDBJ whole genome shotgun (WGS) entry which is preliminary data.</text>
</comment>
<organism evidence="1 2">
    <name type="scientific">Olea europaea subsp. europaea</name>
    <dbReference type="NCBI Taxonomy" id="158383"/>
    <lineage>
        <taxon>Eukaryota</taxon>
        <taxon>Viridiplantae</taxon>
        <taxon>Streptophyta</taxon>
        <taxon>Embryophyta</taxon>
        <taxon>Tracheophyta</taxon>
        <taxon>Spermatophyta</taxon>
        <taxon>Magnoliopsida</taxon>
        <taxon>eudicotyledons</taxon>
        <taxon>Gunneridae</taxon>
        <taxon>Pentapetalae</taxon>
        <taxon>asterids</taxon>
        <taxon>lamiids</taxon>
        <taxon>Lamiales</taxon>
        <taxon>Oleaceae</taxon>
        <taxon>Oleeae</taxon>
        <taxon>Olea</taxon>
    </lineage>
</organism>
<dbReference type="Proteomes" id="UP000594638">
    <property type="component" value="Unassembled WGS sequence"/>
</dbReference>
<evidence type="ECO:0000313" key="1">
    <source>
        <dbReference type="EMBL" id="CAA3023853.1"/>
    </source>
</evidence>
<proteinExistence type="predicted"/>
<name>A0A8S0V368_OLEEU</name>
<protein>
    <submittedName>
        <fullName evidence="1">Uncharacterized protein</fullName>
    </submittedName>
</protein>
<dbReference type="AlphaFoldDB" id="A0A8S0V368"/>
<dbReference type="Gramene" id="OE9A028295T1">
    <property type="protein sequence ID" value="OE9A028295C1"/>
    <property type="gene ID" value="OE9A028295"/>
</dbReference>
<reference evidence="1 2" key="1">
    <citation type="submission" date="2019-12" db="EMBL/GenBank/DDBJ databases">
        <authorList>
            <person name="Alioto T."/>
            <person name="Alioto T."/>
            <person name="Gomez Garrido J."/>
        </authorList>
    </citation>
    <scope>NUCLEOTIDE SEQUENCE [LARGE SCALE GENOMIC DNA]</scope>
</reference>
<sequence>MMVLTPSVAMLIGCVVILMWRRAVGLTKNAVALAKEAKARHEKVKFKVIDIVSFHVHFRWDILLMLCLFIE</sequence>
<accession>A0A8S0V368</accession>
<keyword evidence="2" id="KW-1185">Reference proteome</keyword>
<gene>
    <name evidence="1" type="ORF">OLEA9_A028295</name>
</gene>